<keyword evidence="11" id="KW-0539">Nucleus</keyword>
<dbReference type="InterPro" id="IPR041412">
    <property type="entry name" value="Xrn1_helical"/>
</dbReference>
<name>A0A1X7QWR6_9SACH</name>
<evidence type="ECO:0000259" key="16">
    <source>
        <dbReference type="Pfam" id="PF03159"/>
    </source>
</evidence>
<evidence type="ECO:0000256" key="1">
    <source>
        <dbReference type="ARBA" id="ARBA00004123"/>
    </source>
</evidence>
<feature type="region of interest" description="Disordered" evidence="15">
    <location>
        <begin position="406"/>
        <end position="429"/>
    </location>
</feature>
<keyword evidence="5 14" id="KW-0507">mRNA processing</keyword>
<dbReference type="GO" id="GO:0006353">
    <property type="term" value="P:DNA-templated transcription termination"/>
    <property type="evidence" value="ECO:0007669"/>
    <property type="project" value="UniProtKB-KW"/>
</dbReference>
<keyword evidence="8 14" id="KW-0269">Exonuclease</keyword>
<keyword evidence="3" id="KW-0806">Transcription termination</keyword>
<evidence type="ECO:0000256" key="3">
    <source>
        <dbReference type="ARBA" id="ARBA00022472"/>
    </source>
</evidence>
<dbReference type="Gene3D" id="1.25.40.1050">
    <property type="match status" value="1"/>
</dbReference>
<dbReference type="EMBL" id="FXLY01000002">
    <property type="protein sequence ID" value="SMN17877.1"/>
    <property type="molecule type" value="Genomic_DNA"/>
</dbReference>
<feature type="region of interest" description="Disordered" evidence="15">
    <location>
        <begin position="525"/>
        <end position="594"/>
    </location>
</feature>
<feature type="compositionally biased region" description="Low complexity" evidence="15">
    <location>
        <begin position="1041"/>
        <end position="1052"/>
    </location>
</feature>
<dbReference type="GO" id="GO:0000956">
    <property type="term" value="P:nuclear-transcribed mRNA catabolic process"/>
    <property type="evidence" value="ECO:0007669"/>
    <property type="project" value="TreeGrafter"/>
</dbReference>
<evidence type="ECO:0000256" key="15">
    <source>
        <dbReference type="SAM" id="MobiDB-lite"/>
    </source>
</evidence>
<dbReference type="Proteomes" id="UP000196158">
    <property type="component" value="Unassembled WGS sequence"/>
</dbReference>
<dbReference type="GO" id="GO:0006397">
    <property type="term" value="P:mRNA processing"/>
    <property type="evidence" value="ECO:0007669"/>
    <property type="project" value="UniProtKB-UniRule"/>
</dbReference>
<feature type="compositionally biased region" description="Low complexity" evidence="15">
    <location>
        <begin position="948"/>
        <end position="1032"/>
    </location>
</feature>
<dbReference type="AlphaFoldDB" id="A0A1X7QWR6"/>
<comment type="function">
    <text evidence="14">Possesses 5'-&gt;3' exoribonuclease activity. May promote termination of transcription by RNA polymerase II.</text>
</comment>
<keyword evidence="4" id="KW-0698">rRNA processing</keyword>
<protein>
    <recommendedName>
        <fullName evidence="14">5'-3' exoribonuclease</fullName>
        <ecNumber evidence="14">3.1.13.-</ecNumber>
    </recommendedName>
</protein>
<dbReference type="FunFam" id="3.40.50.12390:FF:000005">
    <property type="entry name" value="5'-3' exoribonuclease 2"/>
    <property type="match status" value="1"/>
</dbReference>
<comment type="function">
    <text evidence="12">Possesses 5'-&gt;3' exoribonuclease activity. Required for the processing of nuclear mRNA and rRNA precursors. May promote the termination of transcription by RNA polymerase II. Essential for vegetative cell growth and chromosome segregation.</text>
</comment>
<evidence type="ECO:0000256" key="2">
    <source>
        <dbReference type="ARBA" id="ARBA00006994"/>
    </source>
</evidence>
<organism evidence="18 19">
    <name type="scientific">Maudiozyma saulgeensis</name>
    <dbReference type="NCBI Taxonomy" id="1789683"/>
    <lineage>
        <taxon>Eukaryota</taxon>
        <taxon>Fungi</taxon>
        <taxon>Dikarya</taxon>
        <taxon>Ascomycota</taxon>
        <taxon>Saccharomycotina</taxon>
        <taxon>Saccharomycetes</taxon>
        <taxon>Saccharomycetales</taxon>
        <taxon>Saccharomycetaceae</taxon>
        <taxon>Maudiozyma</taxon>
    </lineage>
</organism>
<evidence type="ECO:0000313" key="18">
    <source>
        <dbReference type="EMBL" id="SMN17877.1"/>
    </source>
</evidence>
<dbReference type="InterPro" id="IPR027073">
    <property type="entry name" value="5_3_exoribonuclease"/>
</dbReference>
<proteinExistence type="inferred from homology"/>
<keyword evidence="19" id="KW-1185">Reference proteome</keyword>
<dbReference type="PIRSF" id="PIRSF037239">
    <property type="entry name" value="Exonuclease_Xrn2"/>
    <property type="match status" value="1"/>
</dbReference>
<evidence type="ECO:0000256" key="8">
    <source>
        <dbReference type="ARBA" id="ARBA00022839"/>
    </source>
</evidence>
<keyword evidence="7 14" id="KW-0378">Hydrolase</keyword>
<evidence type="ECO:0000259" key="17">
    <source>
        <dbReference type="Pfam" id="PF17846"/>
    </source>
</evidence>
<dbReference type="FunFam" id="3.40.50.12390:FF:000003">
    <property type="entry name" value="5'-3' exoribonuclease"/>
    <property type="match status" value="1"/>
</dbReference>
<evidence type="ECO:0000256" key="6">
    <source>
        <dbReference type="ARBA" id="ARBA00022722"/>
    </source>
</evidence>
<evidence type="ECO:0000256" key="13">
    <source>
        <dbReference type="ARBA" id="ARBA00046943"/>
    </source>
</evidence>
<comment type="similarity">
    <text evidence="2 14">Belongs to the 5'-3' exonuclease family. XRN2/RAT1 subfamily.</text>
</comment>
<comment type="subunit">
    <text evidence="13">Interacts with RAI1; the interaction is direct, stabilizes RAT1 protein structure and may stimulate its exoribonuclease activity. The interaction also stimulates RAI1 pyrophosphohydrolase activity, probably by recruiting it to mRNA substrates.</text>
</comment>
<dbReference type="FunFam" id="1.25.40.1050:FF:000002">
    <property type="entry name" value="5'-3' exoribonuclease"/>
    <property type="match status" value="1"/>
</dbReference>
<sequence length="1059" mass="121623">MGVPSFFRWLSRKYPKIISPVIEDPAQVVDGVTLPLDYSAPNPNGELDNLYLDMNGIVHPCSHPENRPPPETEDEMLLAVFEYTNRVLNMARPRKVLVMAVDGVAPRAKMNQQRARRFRSARDAEIQNMEREREILERESYGEIIDDSVRNKKTWDSNAITPGTPFMDKLAAALRYWTAFKLATDPGWKDLQVVISDATVPGEGEHKIMNFIRSQRADPEYNPNTTHCIYGLDADLIFLGLATHEPHFKILREDVFAQSTKPRSRNGGNSTFAPQTAEEKELLSMEDSQKPFLWLHVSVLREYLAAELWVPRLPFVFDLERAIDDWVFMCFFCGNDFLPHLPSLDVRENSIDILLDIWKVILPQLKTYMTCDGNLNLESVEKVLAQLGAREPDIFKTRHIQEVRKQEAMQKRKQNRNGNISKGQDRHPTKFTEQLQLYDTSGNLANGSWNLTTHDMVNLKKELMLANEGNAEAIAIVKAQSDKNDQLMKNITEEEMSKVVSQANASNHSTAELLRKRLIAKKHSLEEDEDEDEKIKDEEEGVPAKKLKTEQENLNNEIKSEVEAEMNDEDDDDDEDEDDEDASTDDKDTATEIISNGSVKSGVIDTDETVKLYEPGYIERYYTEKFHIDAKDINTVRKGLVKAYIEGVSWVLRYYYQGCASWTWYYPFHYAPFGSDFTDIANIDIQFELGEPFLPFEQLMSVLPAASGHTLPAIFRPLMNEPESPIIDFYPKEFPIDMNGKKMSWQGIALLPFIDEKRLLENVRAQYPKLTDYERSRNVRNEDILLVSNKNVNYDTFVKKLYNSELTTVEAFNFGHFKSGLSGIVSTDKEGFKLNSKLTCPISEGSFPELTTNLFLKMSFEFNPLVVPNKSIILNGYIPPIQALDSYDLDSIMYKYGNNNYGRNNRSRFNDNMKENIIKTGPSGTTQYKPRAGGYRAFFYFSQQQNNQNSNQYQNQNPNGNYYNQNQGNGRYNNGNNYNNNNNRSYNNGNNYSNNNNNNNNNNYNRNNGNNYNRGNGYNNNNRGGYNNGNNYDRQRGRYNGGNQNRYNQNDRNGGGRRY</sequence>
<dbReference type="GO" id="GO:0006364">
    <property type="term" value="P:rRNA processing"/>
    <property type="evidence" value="ECO:0007669"/>
    <property type="project" value="UniProtKB-KW"/>
</dbReference>
<dbReference type="CDD" id="cd18673">
    <property type="entry name" value="PIN_XRN1-2-like"/>
    <property type="match status" value="1"/>
</dbReference>
<dbReference type="OrthoDB" id="28245at2759"/>
<evidence type="ECO:0000256" key="5">
    <source>
        <dbReference type="ARBA" id="ARBA00022664"/>
    </source>
</evidence>
<dbReference type="Pfam" id="PF17846">
    <property type="entry name" value="XRN_M"/>
    <property type="match status" value="1"/>
</dbReference>
<evidence type="ECO:0000256" key="4">
    <source>
        <dbReference type="ARBA" id="ARBA00022552"/>
    </source>
</evidence>
<feature type="domain" description="Xrn1 N-terminal" evidence="16">
    <location>
        <begin position="1"/>
        <end position="254"/>
    </location>
</feature>
<dbReference type="GO" id="GO:0004534">
    <property type="term" value="F:5'-3' RNA exonuclease activity"/>
    <property type="evidence" value="ECO:0007669"/>
    <property type="project" value="UniProtKB-UniRule"/>
</dbReference>
<dbReference type="Gene3D" id="3.40.50.12390">
    <property type="match status" value="1"/>
</dbReference>
<dbReference type="EC" id="3.1.13.-" evidence="14"/>
<evidence type="ECO:0000256" key="7">
    <source>
        <dbReference type="ARBA" id="ARBA00022801"/>
    </source>
</evidence>
<dbReference type="InterPro" id="IPR004859">
    <property type="entry name" value="Xrn1_N"/>
</dbReference>
<dbReference type="PANTHER" id="PTHR12341">
    <property type="entry name" value="5'-&gt;3' EXORIBONUCLEASE"/>
    <property type="match status" value="1"/>
</dbReference>
<keyword evidence="9" id="KW-0805">Transcription regulation</keyword>
<keyword evidence="6 14" id="KW-0540">Nuclease</keyword>
<dbReference type="GO" id="GO:0003723">
    <property type="term" value="F:RNA binding"/>
    <property type="evidence" value="ECO:0007669"/>
    <property type="project" value="TreeGrafter"/>
</dbReference>
<dbReference type="InterPro" id="IPR017151">
    <property type="entry name" value="Xrn2/3/4"/>
</dbReference>
<dbReference type="STRING" id="1789683.A0A1X7QWR6"/>
<dbReference type="GO" id="GO:0005634">
    <property type="term" value="C:nucleus"/>
    <property type="evidence" value="ECO:0007669"/>
    <property type="project" value="UniProtKB-SubCell"/>
</dbReference>
<dbReference type="PANTHER" id="PTHR12341:SF41">
    <property type="entry name" value="5'-3' EXORIBONUCLEASE 2"/>
    <property type="match status" value="1"/>
</dbReference>
<evidence type="ECO:0000256" key="9">
    <source>
        <dbReference type="ARBA" id="ARBA00023015"/>
    </source>
</evidence>
<reference evidence="18 19" key="1">
    <citation type="submission" date="2017-04" db="EMBL/GenBank/DDBJ databases">
        <authorList>
            <person name="Afonso C.L."/>
            <person name="Miller P.J."/>
            <person name="Scott M.A."/>
            <person name="Spackman E."/>
            <person name="Goraichik I."/>
            <person name="Dimitrov K.M."/>
            <person name="Suarez D.L."/>
            <person name="Swayne D.E."/>
        </authorList>
    </citation>
    <scope>NUCLEOTIDE SEQUENCE [LARGE SCALE GENOMIC DNA]</scope>
</reference>
<feature type="domain" description="Xrn1 helical" evidence="17">
    <location>
        <begin position="317"/>
        <end position="886"/>
    </location>
</feature>
<accession>A0A1X7QWR6</accession>
<feature type="region of interest" description="Disordered" evidence="15">
    <location>
        <begin position="948"/>
        <end position="1059"/>
    </location>
</feature>
<gene>
    <name evidence="18" type="ORF">KASA_0Q02497G</name>
</gene>
<evidence type="ECO:0000256" key="10">
    <source>
        <dbReference type="ARBA" id="ARBA00023163"/>
    </source>
</evidence>
<evidence type="ECO:0000313" key="19">
    <source>
        <dbReference type="Proteomes" id="UP000196158"/>
    </source>
</evidence>
<feature type="compositionally biased region" description="Acidic residues" evidence="15">
    <location>
        <begin position="563"/>
        <end position="583"/>
    </location>
</feature>
<dbReference type="Pfam" id="PF03159">
    <property type="entry name" value="XRN_N"/>
    <property type="match status" value="1"/>
</dbReference>
<keyword evidence="10" id="KW-0804">Transcription</keyword>
<evidence type="ECO:0000256" key="12">
    <source>
        <dbReference type="ARBA" id="ARBA00046137"/>
    </source>
</evidence>
<evidence type="ECO:0000256" key="14">
    <source>
        <dbReference type="PIRNR" id="PIRNR037239"/>
    </source>
</evidence>
<evidence type="ECO:0000256" key="11">
    <source>
        <dbReference type="ARBA" id="ARBA00023242"/>
    </source>
</evidence>
<comment type="subcellular location">
    <subcellularLocation>
        <location evidence="1">Nucleus</location>
    </subcellularLocation>
</comment>